<evidence type="ECO:0000313" key="3">
    <source>
        <dbReference type="Proteomes" id="UP001201812"/>
    </source>
</evidence>
<organism evidence="2 3">
    <name type="scientific">Ditylenchus destructor</name>
    <dbReference type="NCBI Taxonomy" id="166010"/>
    <lineage>
        <taxon>Eukaryota</taxon>
        <taxon>Metazoa</taxon>
        <taxon>Ecdysozoa</taxon>
        <taxon>Nematoda</taxon>
        <taxon>Chromadorea</taxon>
        <taxon>Rhabditida</taxon>
        <taxon>Tylenchina</taxon>
        <taxon>Tylenchomorpha</taxon>
        <taxon>Sphaerularioidea</taxon>
        <taxon>Anguinidae</taxon>
        <taxon>Anguininae</taxon>
        <taxon>Ditylenchus</taxon>
    </lineage>
</organism>
<name>A0AAD4N0H1_9BILA</name>
<evidence type="ECO:0000256" key="1">
    <source>
        <dbReference type="SAM" id="MobiDB-lite"/>
    </source>
</evidence>
<sequence length="373" mass="43099">MHKSVQPAAKKAKVEDESRKENECKSKKKTSNIATLDNGTMVETFKYLNYCQLAKNGLVTKRFRNMIQTHRHTLAILYVRNIDMYSFITPAAMKVFDKQLSPEAYDEWVISNNYSKQIPLKDQVASTQSAQNTPSLYRLSAQAYYKGPMRKWDDITVVFTACVALSHDNWPSFQYFACLATDPFIYIENLELSYQNDVLNLLAEAINSNHDRFNCKQLIFHIEGNSQKAITWIKNHVRCKQVSFDSEIESNGADLNEGEHFLDFFVTGAQCTSTIIVDYRDISRTVFNFVQKFMDLPNSDEIHFVTTIEGYISEQTVEMFKRNYSECFVQQDHYSSIEYVFQFVNNKVGQMLQLTAEITEGLMPFVSIKINDV</sequence>
<protein>
    <submittedName>
        <fullName evidence="2">Uncharacterized protein</fullName>
    </submittedName>
</protein>
<comment type="caution">
    <text evidence="2">The sequence shown here is derived from an EMBL/GenBank/DDBJ whole genome shotgun (WGS) entry which is preliminary data.</text>
</comment>
<proteinExistence type="predicted"/>
<feature type="compositionally biased region" description="Basic and acidic residues" evidence="1">
    <location>
        <begin position="12"/>
        <end position="25"/>
    </location>
</feature>
<keyword evidence="3" id="KW-1185">Reference proteome</keyword>
<gene>
    <name evidence="2" type="ORF">DdX_11272</name>
</gene>
<evidence type="ECO:0000313" key="2">
    <source>
        <dbReference type="EMBL" id="KAI1709485.1"/>
    </source>
</evidence>
<accession>A0AAD4N0H1</accession>
<feature type="region of interest" description="Disordered" evidence="1">
    <location>
        <begin position="1"/>
        <end position="28"/>
    </location>
</feature>
<dbReference type="EMBL" id="JAKKPZ010000030">
    <property type="protein sequence ID" value="KAI1709485.1"/>
    <property type="molecule type" value="Genomic_DNA"/>
</dbReference>
<dbReference type="Proteomes" id="UP001201812">
    <property type="component" value="Unassembled WGS sequence"/>
</dbReference>
<reference evidence="2" key="1">
    <citation type="submission" date="2022-01" db="EMBL/GenBank/DDBJ databases">
        <title>Genome Sequence Resource for Two Populations of Ditylenchus destructor, the Migratory Endoparasitic Phytonematode.</title>
        <authorList>
            <person name="Zhang H."/>
            <person name="Lin R."/>
            <person name="Xie B."/>
        </authorList>
    </citation>
    <scope>NUCLEOTIDE SEQUENCE</scope>
    <source>
        <strain evidence="2">BazhouSP</strain>
    </source>
</reference>
<dbReference type="AlphaFoldDB" id="A0AAD4N0H1"/>